<proteinExistence type="predicted"/>
<evidence type="ECO:0000313" key="3">
    <source>
        <dbReference type="Proteomes" id="UP000187367"/>
    </source>
</evidence>
<feature type="transmembrane region" description="Helical" evidence="1">
    <location>
        <begin position="73"/>
        <end position="93"/>
    </location>
</feature>
<feature type="transmembrane region" description="Helical" evidence="1">
    <location>
        <begin position="32"/>
        <end position="53"/>
    </location>
</feature>
<dbReference type="Proteomes" id="UP000187367">
    <property type="component" value="Unassembled WGS sequence"/>
</dbReference>
<organism evidence="2 3">
    <name type="scientific">Bacillus swezeyi</name>
    <dbReference type="NCBI Taxonomy" id="1925020"/>
    <lineage>
        <taxon>Bacteria</taxon>
        <taxon>Bacillati</taxon>
        <taxon>Bacillota</taxon>
        <taxon>Bacilli</taxon>
        <taxon>Bacillales</taxon>
        <taxon>Bacillaceae</taxon>
        <taxon>Bacillus</taxon>
    </lineage>
</organism>
<keyword evidence="1" id="KW-0812">Transmembrane</keyword>
<keyword evidence="3" id="KW-1185">Reference proteome</keyword>
<dbReference type="Pfam" id="PF14184">
    <property type="entry name" value="YrvL"/>
    <property type="match status" value="1"/>
</dbReference>
<protein>
    <submittedName>
        <fullName evidence="2">Peptidase</fullName>
    </submittedName>
</protein>
<keyword evidence="1" id="KW-0472">Membrane</keyword>
<evidence type="ECO:0000313" key="2">
    <source>
        <dbReference type="EMBL" id="OMI00913.1"/>
    </source>
</evidence>
<feature type="transmembrane region" description="Helical" evidence="1">
    <location>
        <begin position="7"/>
        <end position="26"/>
    </location>
</feature>
<comment type="caution">
    <text evidence="2">The sequence shown here is derived from an EMBL/GenBank/DDBJ whole genome shotgun (WGS) entry which is preliminary data.</text>
</comment>
<feature type="transmembrane region" description="Helical" evidence="1">
    <location>
        <begin position="99"/>
        <end position="117"/>
    </location>
</feature>
<reference evidence="2 3" key="1">
    <citation type="submission" date="2017-01" db="EMBL/GenBank/DDBJ databases">
        <title>Bacillus phylogenomics.</title>
        <authorList>
            <person name="Dunlap C."/>
        </authorList>
    </citation>
    <scope>NUCLEOTIDE SEQUENCE [LARGE SCALE GENOMIC DNA]</scope>
    <source>
        <strain evidence="2 3">NRRL B-41282</strain>
    </source>
</reference>
<sequence length="132" mass="14850">MKPFAVFCLSVIFVFIAHFLGISILFHLPGAFYQSAGSLLLFTMLYVGLSFLIEPAEKLIISLLKLISLNKWAAFFAAEMTTILFLWTVVFAADELLEDILLTTSAEVLIAVSFFAVDKWLYPQLQKFNTIS</sequence>
<dbReference type="EMBL" id="MTJL01000037">
    <property type="protein sequence ID" value="OMI00913.1"/>
    <property type="molecule type" value="Genomic_DNA"/>
</dbReference>
<dbReference type="AlphaFoldDB" id="A0A1R1S066"/>
<dbReference type="RefSeq" id="WP_076760834.1">
    <property type="nucleotide sequence ID" value="NZ_JARMMH010000011.1"/>
</dbReference>
<dbReference type="OrthoDB" id="2865813at2"/>
<dbReference type="InterPro" id="IPR025912">
    <property type="entry name" value="YrvL"/>
</dbReference>
<name>A0A1R1S066_9BACI</name>
<accession>A0A1R1QCW5</accession>
<accession>A0A1R1S066</accession>
<gene>
    <name evidence="2" type="ORF">BW143_18015</name>
</gene>
<keyword evidence="1" id="KW-1133">Transmembrane helix</keyword>
<evidence type="ECO:0000256" key="1">
    <source>
        <dbReference type="SAM" id="Phobius"/>
    </source>
</evidence>